<feature type="region of interest" description="Disordered" evidence="7">
    <location>
        <begin position="1"/>
        <end position="56"/>
    </location>
</feature>
<comment type="caution">
    <text evidence="9">The sequence shown here is derived from an EMBL/GenBank/DDBJ whole genome shotgun (WGS) entry which is preliminary data.</text>
</comment>
<dbReference type="GO" id="GO:0003723">
    <property type="term" value="F:RNA binding"/>
    <property type="evidence" value="ECO:0007669"/>
    <property type="project" value="UniProtKB-KW"/>
</dbReference>
<evidence type="ECO:0000256" key="5">
    <source>
        <dbReference type="ARBA" id="ARBA00048124"/>
    </source>
</evidence>
<evidence type="ECO:0000259" key="8">
    <source>
        <dbReference type="Pfam" id="PF08652"/>
    </source>
</evidence>
<dbReference type="GO" id="GO:0034353">
    <property type="term" value="F:mRNA 5'-diphosphatase activity"/>
    <property type="evidence" value="ECO:0007669"/>
    <property type="project" value="TreeGrafter"/>
</dbReference>
<feature type="compositionally biased region" description="Basic and acidic residues" evidence="7">
    <location>
        <begin position="1"/>
        <end position="10"/>
    </location>
</feature>
<comment type="function">
    <text evidence="6">Decapping enzyme for NAD-capped RNAs: specifically hydrolyzes the nicotinamide adenine dinucleotide (NAD) cap from a subset of RNAs by removing the entire NAD moiety from the 5'-end of an NAD-capped RNA.</text>
</comment>
<keyword evidence="6" id="KW-0547">Nucleotide-binding</keyword>
<dbReference type="EC" id="3.6.1.-" evidence="6"/>
<dbReference type="Proteomes" id="UP001213000">
    <property type="component" value="Unassembled WGS sequence"/>
</dbReference>
<accession>A0AAD5VGB4</accession>
<evidence type="ECO:0000313" key="9">
    <source>
        <dbReference type="EMBL" id="KAJ3558064.1"/>
    </source>
</evidence>
<dbReference type="GO" id="GO:0004518">
    <property type="term" value="F:nuclease activity"/>
    <property type="evidence" value="ECO:0007669"/>
    <property type="project" value="UniProtKB-KW"/>
</dbReference>
<keyword evidence="6" id="KW-0479">Metal-binding</keyword>
<name>A0AAD5VGB4_9AGAR</name>
<comment type="similarity">
    <text evidence="2 6">Belongs to the DXO/Dom3Z family.</text>
</comment>
<comment type="catalytic activity">
    <reaction evidence="5">
        <text>a 5'-end NAD(+)-phospho-ribonucleoside in mRNA + H2O = a 5'-end phospho-ribonucleoside in mRNA + NAD(+) + H(+)</text>
        <dbReference type="Rhea" id="RHEA:60880"/>
        <dbReference type="Rhea" id="RHEA-COMP:15692"/>
        <dbReference type="Rhea" id="RHEA-COMP:15698"/>
        <dbReference type="ChEBI" id="CHEBI:15377"/>
        <dbReference type="ChEBI" id="CHEBI:15378"/>
        <dbReference type="ChEBI" id="CHEBI:57540"/>
        <dbReference type="ChEBI" id="CHEBI:138282"/>
        <dbReference type="ChEBI" id="CHEBI:144029"/>
    </reaction>
    <physiologicalReaction direction="left-to-right" evidence="5">
        <dbReference type="Rhea" id="RHEA:60881"/>
    </physiologicalReaction>
</comment>
<evidence type="ECO:0000256" key="3">
    <source>
        <dbReference type="ARBA" id="ARBA00044676"/>
    </source>
</evidence>
<evidence type="ECO:0000256" key="7">
    <source>
        <dbReference type="SAM" id="MobiDB-lite"/>
    </source>
</evidence>
<keyword evidence="6" id="KW-0378">Hydrolase</keyword>
<dbReference type="InterPro" id="IPR013961">
    <property type="entry name" value="RAI1"/>
</dbReference>
<dbReference type="PANTHER" id="PTHR12395:SF9">
    <property type="entry name" value="DECAPPING AND EXORIBONUCLEASE PROTEIN"/>
    <property type="match status" value="1"/>
</dbReference>
<dbReference type="GO" id="GO:0110155">
    <property type="term" value="P:NAD-cap decapping"/>
    <property type="evidence" value="ECO:0007669"/>
    <property type="project" value="TreeGrafter"/>
</dbReference>
<dbReference type="GO" id="GO:0000956">
    <property type="term" value="P:nuclear-transcribed mRNA catabolic process"/>
    <property type="evidence" value="ECO:0007669"/>
    <property type="project" value="TreeGrafter"/>
</dbReference>
<evidence type="ECO:0000256" key="1">
    <source>
        <dbReference type="ARBA" id="ARBA00001968"/>
    </source>
</evidence>
<keyword evidence="6" id="KW-0540">Nuclease</keyword>
<keyword evidence="6" id="KW-0539">Nucleus</keyword>
<evidence type="ECO:0000256" key="2">
    <source>
        <dbReference type="ARBA" id="ARBA00006562"/>
    </source>
</evidence>
<sequence length="294" mass="33173">MSLKRSRDGSPEENERDGKRAKASEPAITKDEHQLSYPSPSSTNPPTKSPPFQQPTQLLTFSYSPTRDLLFDDSALRYYVLPPQGAKLSYGYDKWVRRGVEEEKGRVDSLLRALCRIKEGKGQGGEVGKERVEGLGVVCWRGVLTKILTAPYSEERDDWELNVMNVGGTLYFEEFVSDERVKEKQAMQTYYGYAFESYCTSDTPRRNSDAADSTVPFGWSGDVNNNVQWCSVIRTKLGNTRILIGGEVDCVRDKYTGQPDTFVELKTSLTIRGPHDEARFEKSVSICCYPTAQR</sequence>
<dbReference type="Pfam" id="PF08652">
    <property type="entry name" value="RAI1"/>
    <property type="match status" value="1"/>
</dbReference>
<feature type="domain" description="RAI1-like" evidence="8">
    <location>
        <begin position="53"/>
        <end position="282"/>
    </location>
</feature>
<dbReference type="GO" id="GO:0046872">
    <property type="term" value="F:metal ion binding"/>
    <property type="evidence" value="ECO:0007669"/>
    <property type="project" value="UniProtKB-KW"/>
</dbReference>
<keyword evidence="10" id="KW-1185">Reference proteome</keyword>
<dbReference type="EMBL" id="JANIEX010001425">
    <property type="protein sequence ID" value="KAJ3558064.1"/>
    <property type="molecule type" value="Genomic_DNA"/>
</dbReference>
<comment type="catalytic activity">
    <reaction evidence="4">
        <text>a 5'-end triphospho-ribonucleoside in mRNA + H2O = a 5'-end phospho-ribonucleoside in mRNA + diphosphate + H(+)</text>
        <dbReference type="Rhea" id="RHEA:78683"/>
        <dbReference type="Rhea" id="RHEA-COMP:15692"/>
        <dbReference type="Rhea" id="RHEA-COMP:17164"/>
        <dbReference type="ChEBI" id="CHEBI:15377"/>
        <dbReference type="ChEBI" id="CHEBI:15378"/>
        <dbReference type="ChEBI" id="CHEBI:33019"/>
        <dbReference type="ChEBI" id="CHEBI:138282"/>
        <dbReference type="ChEBI" id="CHEBI:167618"/>
    </reaction>
    <physiologicalReaction direction="left-to-right" evidence="4">
        <dbReference type="Rhea" id="RHEA:78684"/>
    </physiologicalReaction>
</comment>
<proteinExistence type="inferred from homology"/>
<evidence type="ECO:0000256" key="6">
    <source>
        <dbReference type="RuleBase" id="RU367113"/>
    </source>
</evidence>
<keyword evidence="6" id="KW-0694">RNA-binding</keyword>
<comment type="subcellular location">
    <subcellularLocation>
        <location evidence="6">Nucleus</location>
    </subcellularLocation>
</comment>
<comment type="catalytic activity">
    <reaction evidence="3">
        <text>a 5'-end (N(7)-methyl 5'-triphosphoguanosine)-ribonucleoside-ribonucleotide in mRNA + H2O = a (N(7)-methyl 5'-triphosphoguanosine)-nucleoside + a 5'-end phospho-ribonucleoside in mRNA + H(+)</text>
        <dbReference type="Rhea" id="RHEA:66928"/>
        <dbReference type="Rhea" id="RHEA-COMP:15692"/>
        <dbReference type="Rhea" id="RHEA-COMP:17313"/>
        <dbReference type="ChEBI" id="CHEBI:15377"/>
        <dbReference type="ChEBI" id="CHEBI:15378"/>
        <dbReference type="ChEBI" id="CHEBI:138282"/>
        <dbReference type="ChEBI" id="CHEBI:172876"/>
        <dbReference type="ChEBI" id="CHEBI:172877"/>
    </reaction>
    <physiologicalReaction direction="left-to-right" evidence="3">
        <dbReference type="Rhea" id="RHEA:66929"/>
    </physiologicalReaction>
</comment>
<comment type="cofactor">
    <cofactor evidence="1 6">
        <name>a divalent metal cation</name>
        <dbReference type="ChEBI" id="CHEBI:60240"/>
    </cofactor>
</comment>
<dbReference type="GO" id="GO:0005634">
    <property type="term" value="C:nucleus"/>
    <property type="evidence" value="ECO:0007669"/>
    <property type="project" value="UniProtKB-SubCell"/>
</dbReference>
<dbReference type="AlphaFoldDB" id="A0AAD5VGB4"/>
<evidence type="ECO:0000313" key="10">
    <source>
        <dbReference type="Proteomes" id="UP001213000"/>
    </source>
</evidence>
<feature type="compositionally biased region" description="Low complexity" evidence="7">
    <location>
        <begin position="36"/>
        <end position="46"/>
    </location>
</feature>
<dbReference type="GO" id="GO:0005829">
    <property type="term" value="C:cytosol"/>
    <property type="evidence" value="ECO:0007669"/>
    <property type="project" value="TreeGrafter"/>
</dbReference>
<dbReference type="GO" id="GO:0000166">
    <property type="term" value="F:nucleotide binding"/>
    <property type="evidence" value="ECO:0007669"/>
    <property type="project" value="UniProtKB-KW"/>
</dbReference>
<protein>
    <recommendedName>
        <fullName evidence="6">Decapping nuclease</fullName>
        <ecNumber evidence="6">3.6.1.-</ecNumber>
    </recommendedName>
</protein>
<organism evidence="9 10">
    <name type="scientific">Leucocoprinus birnbaumii</name>
    <dbReference type="NCBI Taxonomy" id="56174"/>
    <lineage>
        <taxon>Eukaryota</taxon>
        <taxon>Fungi</taxon>
        <taxon>Dikarya</taxon>
        <taxon>Basidiomycota</taxon>
        <taxon>Agaricomycotina</taxon>
        <taxon>Agaricomycetes</taxon>
        <taxon>Agaricomycetidae</taxon>
        <taxon>Agaricales</taxon>
        <taxon>Agaricineae</taxon>
        <taxon>Agaricaceae</taxon>
        <taxon>Leucocoprinus</taxon>
    </lineage>
</organism>
<evidence type="ECO:0000256" key="4">
    <source>
        <dbReference type="ARBA" id="ARBA00044692"/>
    </source>
</evidence>
<reference evidence="9" key="1">
    <citation type="submission" date="2022-07" db="EMBL/GenBank/DDBJ databases">
        <title>Genome Sequence of Leucocoprinus birnbaumii.</title>
        <authorList>
            <person name="Buettner E."/>
        </authorList>
    </citation>
    <scope>NUCLEOTIDE SEQUENCE</scope>
    <source>
        <strain evidence="9">VT141</strain>
    </source>
</reference>
<gene>
    <name evidence="9" type="ORF">NP233_g11584</name>
</gene>
<feature type="compositionally biased region" description="Basic and acidic residues" evidence="7">
    <location>
        <begin position="16"/>
        <end position="34"/>
    </location>
</feature>
<dbReference type="InterPro" id="IPR039039">
    <property type="entry name" value="RAI1-like_fam"/>
</dbReference>
<dbReference type="PANTHER" id="PTHR12395">
    <property type="entry name" value="DOM-3 RELATED"/>
    <property type="match status" value="1"/>
</dbReference>